<dbReference type="EMBL" id="BPLR01020338">
    <property type="protein sequence ID" value="GIX77564.1"/>
    <property type="molecule type" value="Genomic_DNA"/>
</dbReference>
<protein>
    <submittedName>
        <fullName evidence="1">Uncharacterized protein</fullName>
    </submittedName>
</protein>
<evidence type="ECO:0000313" key="1">
    <source>
        <dbReference type="EMBL" id="GIX77564.1"/>
    </source>
</evidence>
<gene>
    <name evidence="1" type="ORF">CEXT_759701</name>
</gene>
<sequence length="70" mass="7973">MARQLGTEKFVGSEMGWRVGEEEQLNHASLVALRASPHCFFQHIYRIIHSLKLCYTKSLFAGDLSPDYST</sequence>
<name>A0AAV4N2F0_CAEEX</name>
<dbReference type="AlphaFoldDB" id="A0AAV4N2F0"/>
<evidence type="ECO:0000313" key="2">
    <source>
        <dbReference type="Proteomes" id="UP001054945"/>
    </source>
</evidence>
<reference evidence="1 2" key="1">
    <citation type="submission" date="2021-06" db="EMBL/GenBank/DDBJ databases">
        <title>Caerostris extrusa draft genome.</title>
        <authorList>
            <person name="Kono N."/>
            <person name="Arakawa K."/>
        </authorList>
    </citation>
    <scope>NUCLEOTIDE SEQUENCE [LARGE SCALE GENOMIC DNA]</scope>
</reference>
<organism evidence="1 2">
    <name type="scientific">Caerostris extrusa</name>
    <name type="common">Bark spider</name>
    <name type="synonym">Caerostris bankana</name>
    <dbReference type="NCBI Taxonomy" id="172846"/>
    <lineage>
        <taxon>Eukaryota</taxon>
        <taxon>Metazoa</taxon>
        <taxon>Ecdysozoa</taxon>
        <taxon>Arthropoda</taxon>
        <taxon>Chelicerata</taxon>
        <taxon>Arachnida</taxon>
        <taxon>Araneae</taxon>
        <taxon>Araneomorphae</taxon>
        <taxon>Entelegynae</taxon>
        <taxon>Araneoidea</taxon>
        <taxon>Araneidae</taxon>
        <taxon>Caerostris</taxon>
    </lineage>
</organism>
<keyword evidence="2" id="KW-1185">Reference proteome</keyword>
<comment type="caution">
    <text evidence="1">The sequence shown here is derived from an EMBL/GenBank/DDBJ whole genome shotgun (WGS) entry which is preliminary data.</text>
</comment>
<accession>A0AAV4N2F0</accession>
<proteinExistence type="predicted"/>
<dbReference type="Proteomes" id="UP001054945">
    <property type="component" value="Unassembled WGS sequence"/>
</dbReference>